<keyword evidence="2" id="KW-1133">Transmembrane helix</keyword>
<dbReference type="PANTHER" id="PTHR23019:SF0">
    <property type="entry name" value="NUCLEAR PORE MEMBRANE GLYCOPROTEIN 210"/>
    <property type="match status" value="1"/>
</dbReference>
<dbReference type="InterPro" id="IPR056232">
    <property type="entry name" value="Ig_GP210_15th"/>
</dbReference>
<keyword evidence="3" id="KW-0732">Signal</keyword>
<name>A0A7N0VDP3_KALFE</name>
<dbReference type="PANTHER" id="PTHR23019">
    <property type="entry name" value="NUCLEAR PORE MEMBRANE GLYCOPROTEIN GP210-RELATED"/>
    <property type="match status" value="1"/>
</dbReference>
<dbReference type="SMART" id="SM00635">
    <property type="entry name" value="BID_2"/>
    <property type="match status" value="2"/>
</dbReference>
<proteinExistence type="predicted"/>
<dbReference type="InterPro" id="IPR056233">
    <property type="entry name" value="Ig_GP210_16th"/>
</dbReference>
<feature type="domain" description="BIG2" evidence="4">
    <location>
        <begin position="388"/>
        <end position="464"/>
    </location>
</feature>
<evidence type="ECO:0000256" key="2">
    <source>
        <dbReference type="SAM" id="Phobius"/>
    </source>
</evidence>
<reference evidence="5" key="1">
    <citation type="submission" date="2021-01" db="UniProtKB">
        <authorList>
            <consortium name="EnsemblPlants"/>
        </authorList>
    </citation>
    <scope>IDENTIFICATION</scope>
</reference>
<dbReference type="Pfam" id="PF22969">
    <property type="entry name" value="Ig_NUP210_2nd"/>
    <property type="match status" value="1"/>
</dbReference>
<dbReference type="EnsemblPlants" id="Kaladp0671s0024.1.v1.1">
    <property type="protein sequence ID" value="Kaladp0671s0024.1.v1.1"/>
    <property type="gene ID" value="Kaladp0671s0024.v1.1"/>
</dbReference>
<evidence type="ECO:0000256" key="3">
    <source>
        <dbReference type="SAM" id="SignalP"/>
    </source>
</evidence>
<feature type="transmembrane region" description="Helical" evidence="2">
    <location>
        <begin position="1065"/>
        <end position="1089"/>
    </location>
</feature>
<dbReference type="Pfam" id="PF24427">
    <property type="entry name" value="Ig_GP210_16th"/>
    <property type="match status" value="1"/>
</dbReference>
<feature type="chain" id="PRO_5029521545" description="BIG2 domain-containing protein" evidence="3">
    <location>
        <begin position="25"/>
        <end position="1163"/>
    </location>
</feature>
<sequence>MRFRFASGAVHMLLLFVAVLVADATRSHSVTGPHIADVNVLLPPKMTYPVEYMLLGSDGCFKWSWDHHDMLSVQPEYNASSHCSTSARVKSIAPYSGRKETAIYATDVLTGLVIRCKVYIDRFSRIQIFHNSIKLDLDGLATLHVRAFDSEDNIFSSLVGLQFMWQLVAENDDSVHHLEHIPLKNSPLSDCGGLCGDLETQIKLEDSGSFADLFVVKGTAIGHEIVSVHLAEPGTEYMADKIVLTVAEAMSIDPPSPVLVLIGASVQYSLKVIRANVPQVYIVQVSDLDWIRINSPEEISIMEGSSQSFDVIAGVDDGSVFDSSQLAYMNIHLHVESPIINLIEDGDKSGLGSNIIIKAKHLGVTTFHVSARQHSGREVFSQTVKVEVYEAPRIHPEDIFLVPGAYFVLTLKGGPTMGAFVEYGSYDNGTAAINQSTGRLSALSPGNTTIVATVFGNGDCVICQAYGTVRVGVPSSALLTVQSEQLSIGREMPIFPSLSEGDLFSFYELCNNYRWMVEDDKVMSLYAPDYSYRNQTNFSNLEAGFLGDEEHAFLGLLYGRSSGSTEVAVTFSCEFVTTRFSQSQTYSASISLVVVPDLPLALGAPLTWILPPHYMSSSLLPLSSKSHNERDVKSQKRTITYSLLRICGEKTDDFSNDGISIHGDKIRTGASNILACIKAEDRTTRKAEIASCIRVAEVAQVRIRSVEIPHRVIDVAVGAELEFHANLYDALGNPFHEAYNVADFTASTNYGNIVTINVTASVKGRFSIKGVSRGKALVQLSTNLGLPKTDYVLISVGARLYPQNPVLQVGRSLDFGIEGLINESRGRWMSANESVVRVDPISGKTQAFAEGTTQVFYTYSEGKLQTTITVLGGNILIVEAQNQTLTNVPFPSKGYYFSVELRYTKPWRDFETGKSFCLFFPYSPEHLVHSMPKSKDMRPDISVTISASLREADHVSGHATALFVGGFSVVDLGKLNLGPNHNKTTITILGNTDVELQWQDHEGISITPFVHESFGIVGRTQYEVKMLKAKNLKEKIVIRLPTNGECQTVEVDVEFEPPVEPPSKFTFTAVSLTSALLTLAVLILTVLLLRIMDRPRVSTRQSPVTPTTGISGPVTPQRSSPALVANGHSPRTPQPFVEYVRRTIDETPYYRREGRRFNPQNTY</sequence>
<feature type="domain" description="BIG2" evidence="4">
    <location>
        <begin position="794"/>
        <end position="869"/>
    </location>
</feature>
<dbReference type="InterPro" id="IPR055096">
    <property type="entry name" value="Ig_NUP210_1st"/>
</dbReference>
<evidence type="ECO:0000313" key="6">
    <source>
        <dbReference type="Proteomes" id="UP000594263"/>
    </source>
</evidence>
<dbReference type="AlphaFoldDB" id="A0A7N0VDP3"/>
<feature type="region of interest" description="Disordered" evidence="1">
    <location>
        <begin position="1098"/>
        <end position="1135"/>
    </location>
</feature>
<evidence type="ECO:0000259" key="4">
    <source>
        <dbReference type="SMART" id="SM00635"/>
    </source>
</evidence>
<evidence type="ECO:0000256" key="1">
    <source>
        <dbReference type="SAM" id="MobiDB-lite"/>
    </source>
</evidence>
<dbReference type="InterPro" id="IPR055097">
    <property type="entry name" value="Ig_NUP210_2nd"/>
</dbReference>
<dbReference type="Proteomes" id="UP000594263">
    <property type="component" value="Unplaced"/>
</dbReference>
<keyword evidence="2" id="KW-0812">Transmembrane</keyword>
<dbReference type="InterPro" id="IPR045197">
    <property type="entry name" value="NUP210-like"/>
</dbReference>
<dbReference type="OMA" id="AFLWLEH"/>
<organism evidence="5 6">
    <name type="scientific">Kalanchoe fedtschenkoi</name>
    <name type="common">Lavender scallops</name>
    <name type="synonym">South American air plant</name>
    <dbReference type="NCBI Taxonomy" id="63787"/>
    <lineage>
        <taxon>Eukaryota</taxon>
        <taxon>Viridiplantae</taxon>
        <taxon>Streptophyta</taxon>
        <taxon>Embryophyta</taxon>
        <taxon>Tracheophyta</taxon>
        <taxon>Spermatophyta</taxon>
        <taxon>Magnoliopsida</taxon>
        <taxon>eudicotyledons</taxon>
        <taxon>Gunneridae</taxon>
        <taxon>Pentapetalae</taxon>
        <taxon>Saxifragales</taxon>
        <taxon>Crassulaceae</taxon>
        <taxon>Kalanchoe</taxon>
    </lineage>
</organism>
<keyword evidence="6" id="KW-1185">Reference proteome</keyword>
<dbReference type="InterPro" id="IPR003343">
    <property type="entry name" value="Big_2"/>
</dbReference>
<protein>
    <recommendedName>
        <fullName evidence="4">BIG2 domain-containing protein</fullName>
    </recommendedName>
</protein>
<keyword evidence="2" id="KW-0472">Membrane</keyword>
<feature type="compositionally biased region" description="Polar residues" evidence="1">
    <location>
        <begin position="1098"/>
        <end position="1120"/>
    </location>
</feature>
<dbReference type="Pfam" id="PF24425">
    <property type="entry name" value="Ig_GP210_15th"/>
    <property type="match status" value="1"/>
</dbReference>
<accession>A0A7N0VDP3</accession>
<dbReference type="Pfam" id="PF22967">
    <property type="entry name" value="Ig_NUP210_1st"/>
    <property type="match status" value="1"/>
</dbReference>
<dbReference type="Gramene" id="Kaladp0671s0024.1.v1.1">
    <property type="protein sequence ID" value="Kaladp0671s0024.1.v1.1"/>
    <property type="gene ID" value="Kaladp0671s0024.v1.1"/>
</dbReference>
<evidence type="ECO:0000313" key="5">
    <source>
        <dbReference type="EnsemblPlants" id="Kaladp0671s0024.1.v1.1"/>
    </source>
</evidence>
<dbReference type="Gene3D" id="2.60.40.1080">
    <property type="match status" value="1"/>
</dbReference>
<feature type="signal peptide" evidence="3">
    <location>
        <begin position="1"/>
        <end position="24"/>
    </location>
</feature>